<reference evidence="3 5" key="2">
    <citation type="submission" date="2016-11" db="EMBL/GenBank/DDBJ databases">
        <title>Whole genomes of Flavobacteriaceae.</title>
        <authorList>
            <person name="Stine C."/>
            <person name="Li C."/>
            <person name="Tadesse D."/>
        </authorList>
    </citation>
    <scope>NUCLEOTIDE SEQUENCE [LARGE SCALE GENOMIC DNA]</scope>
    <source>
        <strain evidence="3 5">ATCC 51468</strain>
    </source>
</reference>
<evidence type="ECO:0000313" key="3">
    <source>
        <dbReference type="EMBL" id="OXA84155.1"/>
    </source>
</evidence>
<dbReference type="EMBL" id="MUGX01000035">
    <property type="protein sequence ID" value="OXA84155.1"/>
    <property type="molecule type" value="Genomic_DNA"/>
</dbReference>
<keyword evidence="5" id="KW-1185">Reference proteome</keyword>
<evidence type="ECO:0000313" key="2">
    <source>
        <dbReference type="EMBL" id="KIO52114.1"/>
    </source>
</evidence>
<protein>
    <submittedName>
        <fullName evidence="2">Uncharacterized protein</fullName>
    </submittedName>
</protein>
<evidence type="ECO:0000256" key="1">
    <source>
        <dbReference type="SAM" id="Phobius"/>
    </source>
</evidence>
<evidence type="ECO:0000313" key="5">
    <source>
        <dbReference type="Proteomes" id="UP000198302"/>
    </source>
</evidence>
<gene>
    <name evidence="3" type="ORF">B0A73_20910</name>
    <name evidence="2" type="ORF">IW18_13355</name>
</gene>
<dbReference type="STRING" id="37752.IW18_13355"/>
<keyword evidence="1" id="KW-1133">Transmembrane helix</keyword>
<feature type="transmembrane region" description="Helical" evidence="1">
    <location>
        <begin position="66"/>
        <end position="92"/>
    </location>
</feature>
<feature type="transmembrane region" description="Helical" evidence="1">
    <location>
        <begin position="20"/>
        <end position="41"/>
    </location>
</feature>
<organism evidence="2 4">
    <name type="scientific">Flavobacterium hibernum</name>
    <dbReference type="NCBI Taxonomy" id="37752"/>
    <lineage>
        <taxon>Bacteria</taxon>
        <taxon>Pseudomonadati</taxon>
        <taxon>Bacteroidota</taxon>
        <taxon>Flavobacteriia</taxon>
        <taxon>Flavobacteriales</taxon>
        <taxon>Flavobacteriaceae</taxon>
        <taxon>Flavobacterium</taxon>
    </lineage>
</organism>
<accession>A0A0D0EEC5</accession>
<name>A0A0D0EEC5_9FLAO</name>
<keyword evidence="1" id="KW-0472">Membrane</keyword>
<dbReference type="EMBL" id="JPRK01000011">
    <property type="protein sequence ID" value="KIO52114.1"/>
    <property type="molecule type" value="Genomic_DNA"/>
</dbReference>
<proteinExistence type="predicted"/>
<dbReference type="Proteomes" id="UP000032061">
    <property type="component" value="Unassembled WGS sequence"/>
</dbReference>
<sequence length="171" mass="20354">MVFILIIFQRGYRLILNFPFVLNASLFLFSSLIMFILLFQYNQKEKEKNKIKLTKKKQKVYDKVDLFIDLLGCLILAFFIFITIKVAINFYLECKANDSPTQEIKLPIENYISGRSDLVYYHFEDKGYSLGYSNPDHLSRKNIIEHYILNIKYSKSVLDMYVIKEYNIEIK</sequence>
<dbReference type="Proteomes" id="UP000198302">
    <property type="component" value="Unassembled WGS sequence"/>
</dbReference>
<keyword evidence="1" id="KW-0812">Transmembrane</keyword>
<evidence type="ECO:0000313" key="4">
    <source>
        <dbReference type="Proteomes" id="UP000032061"/>
    </source>
</evidence>
<reference evidence="2 4" key="1">
    <citation type="submission" date="2015-01" db="EMBL/GenBank/DDBJ databases">
        <title>Genome of Flavobacterium hibernum DSM 12611.</title>
        <authorList>
            <person name="Stropko S.J."/>
            <person name="Pipes S.E."/>
            <person name="Newman J.D."/>
        </authorList>
    </citation>
    <scope>NUCLEOTIDE SEQUENCE [LARGE SCALE GENOMIC DNA]</scope>
    <source>
        <strain evidence="2 4">DSM 12611</strain>
    </source>
</reference>
<dbReference type="AlphaFoldDB" id="A0A0D0EEC5"/>
<comment type="caution">
    <text evidence="2">The sequence shown here is derived from an EMBL/GenBank/DDBJ whole genome shotgun (WGS) entry which is preliminary data.</text>
</comment>